<protein>
    <recommendedName>
        <fullName evidence="2">DUF1707 domain-containing protein</fullName>
    </recommendedName>
</protein>
<dbReference type="Pfam" id="PF08044">
    <property type="entry name" value="DUF1707"/>
    <property type="match status" value="1"/>
</dbReference>
<evidence type="ECO:0000256" key="1">
    <source>
        <dbReference type="SAM" id="Phobius"/>
    </source>
</evidence>
<keyword evidence="1" id="KW-1133">Transmembrane helix</keyword>
<dbReference type="InterPro" id="IPR012551">
    <property type="entry name" value="DUF1707_SHOCT-like"/>
</dbReference>
<evidence type="ECO:0000259" key="2">
    <source>
        <dbReference type="Pfam" id="PF08044"/>
    </source>
</evidence>
<keyword evidence="1" id="KW-0812">Transmembrane</keyword>
<name>A0A365PDT4_9ACTN</name>
<organism evidence="3 4">
    <name type="scientific">Dietzia maris</name>
    <dbReference type="NCBI Taxonomy" id="37915"/>
    <lineage>
        <taxon>Bacteria</taxon>
        <taxon>Bacillati</taxon>
        <taxon>Actinomycetota</taxon>
        <taxon>Actinomycetes</taxon>
        <taxon>Mycobacteriales</taxon>
        <taxon>Dietziaceae</taxon>
        <taxon>Dietzia</taxon>
    </lineage>
</organism>
<evidence type="ECO:0000313" key="4">
    <source>
        <dbReference type="Proteomes" id="UP000252187"/>
    </source>
</evidence>
<accession>A0A365PDT4</accession>
<sequence>MAKHRNRASDAQRTAVQQALDEAFAAGRLDHFEHFERLRTATKAKYIDELRPLVADLRGGDDDLGLDGDDDDNAHTGSAHTGWDARRREDLSHAKRGWTIGIAVAVAVLAIAGGAIAANVADGPSTSASTEHASAPGPLHTLDGMTQMLAAAEAEFGDQDIDTIGIHGDSASLMLEDPTEPGKRLIYLFRGQWQQSNFDSHPASNTFRLADIDPGVVMAAIDAAPGELDMDDDARTSHVSVYPDALGQPEYVVNVSEGPGKPLGNVTVGVDGQVREVQQPR</sequence>
<dbReference type="Proteomes" id="UP000252187">
    <property type="component" value="Unassembled WGS sequence"/>
</dbReference>
<gene>
    <name evidence="3" type="ORF">DQ226_02515</name>
</gene>
<proteinExistence type="predicted"/>
<reference evidence="3 4" key="1">
    <citation type="submission" date="2018-06" db="EMBL/GenBank/DDBJ databases">
        <title>Whole genome sequencing of four bacterial strains from South Shetland trench revealing bio-synthetic gene clusters.</title>
        <authorList>
            <person name="Abdel-Mageed W.M."/>
            <person name="Lehri B."/>
            <person name="Jarmusch S.A."/>
            <person name="Miranda K."/>
            <person name="Goodfellow M."/>
            <person name="Jaspars M."/>
            <person name="Karlyshev A.V."/>
        </authorList>
    </citation>
    <scope>NUCLEOTIDE SEQUENCE [LARGE SCALE GENOMIC DNA]</scope>
    <source>
        <strain evidence="3 4">SST1</strain>
    </source>
</reference>
<dbReference type="EMBL" id="QNTT01000004">
    <property type="protein sequence ID" value="RBA39782.1"/>
    <property type="molecule type" value="Genomic_DNA"/>
</dbReference>
<keyword evidence="1" id="KW-0472">Membrane</keyword>
<evidence type="ECO:0000313" key="3">
    <source>
        <dbReference type="EMBL" id="RBA39782.1"/>
    </source>
</evidence>
<dbReference type="AlphaFoldDB" id="A0A365PDT4"/>
<feature type="transmembrane region" description="Helical" evidence="1">
    <location>
        <begin position="97"/>
        <end position="118"/>
    </location>
</feature>
<comment type="caution">
    <text evidence="3">The sequence shown here is derived from an EMBL/GenBank/DDBJ whole genome shotgun (WGS) entry which is preliminary data.</text>
</comment>
<feature type="domain" description="DUF1707" evidence="2">
    <location>
        <begin position="7"/>
        <end position="57"/>
    </location>
</feature>